<gene>
    <name evidence="2" type="ORF">A2U01_0001469</name>
</gene>
<dbReference type="AlphaFoldDB" id="A0A392M067"/>
<feature type="non-terminal residue" evidence="2">
    <location>
        <position position="414"/>
    </location>
</feature>
<evidence type="ECO:0000313" key="2">
    <source>
        <dbReference type="EMBL" id="MCH80697.1"/>
    </source>
</evidence>
<evidence type="ECO:0008006" key="4">
    <source>
        <dbReference type="Google" id="ProtNLM"/>
    </source>
</evidence>
<feature type="compositionally biased region" description="Polar residues" evidence="1">
    <location>
        <begin position="353"/>
        <end position="386"/>
    </location>
</feature>
<proteinExistence type="predicted"/>
<accession>A0A392M067</accession>
<keyword evidence="3" id="KW-1185">Reference proteome</keyword>
<feature type="compositionally biased region" description="Basic and acidic residues" evidence="1">
    <location>
        <begin position="401"/>
        <end position="414"/>
    </location>
</feature>
<sequence length="414" mass="46767">MMSISMSDVAAIVGLNPYGDTFHPDQQSANILEVNLLDVYKSEFASFGQNSSIPNLGGPLWLLQLWLNAIYYPDFKTVIVPTNSVFHNSLAVLSEVPLVSDYDSSFRKYFEWFLTLDSHHPNFSLLSQNLLDFSHLGHKSLFAVKDNNDLSNLTFWRNILTNQYIVNWVSGSSIRVFPYQPRLYARQFGLSQMLHTPLSTIYNVYPLSKDKDKRKSLTWGQFESDEQRRVNVTRFEFHDLSPSFFMTEDFNNWWQNHFSKIAKSLDACFTPLQTGTAELKTTDALPLAPPSSSKRKSTASTAVPTSSDVVAKRTRRSSRGTAKPATAQNLEIEVTKRETRTKASHDRAKASSGVVSPSNTSNLKETGQPSKIATPKSTKLPTINDQTSRDERQGDSPARLQPRETKINKNNEER</sequence>
<comment type="caution">
    <text evidence="2">The sequence shown here is derived from an EMBL/GenBank/DDBJ whole genome shotgun (WGS) entry which is preliminary data.</text>
</comment>
<feature type="compositionally biased region" description="Basic and acidic residues" evidence="1">
    <location>
        <begin position="333"/>
        <end position="349"/>
    </location>
</feature>
<feature type="region of interest" description="Disordered" evidence="1">
    <location>
        <begin position="280"/>
        <end position="414"/>
    </location>
</feature>
<evidence type="ECO:0000313" key="3">
    <source>
        <dbReference type="Proteomes" id="UP000265520"/>
    </source>
</evidence>
<dbReference type="Proteomes" id="UP000265520">
    <property type="component" value="Unassembled WGS sequence"/>
</dbReference>
<reference evidence="2 3" key="1">
    <citation type="journal article" date="2018" name="Front. Plant Sci.">
        <title>Red Clover (Trifolium pratense) and Zigzag Clover (T. medium) - A Picture of Genomic Similarities and Differences.</title>
        <authorList>
            <person name="Dluhosova J."/>
            <person name="Istvanek J."/>
            <person name="Nedelnik J."/>
            <person name="Repkova J."/>
        </authorList>
    </citation>
    <scope>NUCLEOTIDE SEQUENCE [LARGE SCALE GENOMIC DNA]</scope>
    <source>
        <strain evidence="3">cv. 10/8</strain>
        <tissue evidence="2">Leaf</tissue>
    </source>
</reference>
<protein>
    <recommendedName>
        <fullName evidence="4">Aminotransferase-like plant mobile domain-containing protein</fullName>
    </recommendedName>
</protein>
<evidence type="ECO:0000256" key="1">
    <source>
        <dbReference type="SAM" id="MobiDB-lite"/>
    </source>
</evidence>
<organism evidence="2 3">
    <name type="scientific">Trifolium medium</name>
    <dbReference type="NCBI Taxonomy" id="97028"/>
    <lineage>
        <taxon>Eukaryota</taxon>
        <taxon>Viridiplantae</taxon>
        <taxon>Streptophyta</taxon>
        <taxon>Embryophyta</taxon>
        <taxon>Tracheophyta</taxon>
        <taxon>Spermatophyta</taxon>
        <taxon>Magnoliopsida</taxon>
        <taxon>eudicotyledons</taxon>
        <taxon>Gunneridae</taxon>
        <taxon>Pentapetalae</taxon>
        <taxon>rosids</taxon>
        <taxon>fabids</taxon>
        <taxon>Fabales</taxon>
        <taxon>Fabaceae</taxon>
        <taxon>Papilionoideae</taxon>
        <taxon>50 kb inversion clade</taxon>
        <taxon>NPAAA clade</taxon>
        <taxon>Hologalegina</taxon>
        <taxon>IRL clade</taxon>
        <taxon>Trifolieae</taxon>
        <taxon>Trifolium</taxon>
    </lineage>
</organism>
<dbReference type="EMBL" id="LXQA010001368">
    <property type="protein sequence ID" value="MCH80697.1"/>
    <property type="molecule type" value="Genomic_DNA"/>
</dbReference>
<name>A0A392M067_9FABA</name>